<dbReference type="EnsemblMetazoa" id="HelroT141216">
    <property type="protein sequence ID" value="HelroP141216"/>
    <property type="gene ID" value="HelroG141216"/>
</dbReference>
<dbReference type="EMBL" id="AMQM01005701">
    <property type="status" value="NOT_ANNOTATED_CDS"/>
    <property type="molecule type" value="Genomic_DNA"/>
</dbReference>
<evidence type="ECO:0000313" key="7">
    <source>
        <dbReference type="EMBL" id="ESN99751.1"/>
    </source>
</evidence>
<proteinExistence type="predicted"/>
<dbReference type="OrthoDB" id="3561125at2759"/>
<dbReference type="Pfam" id="PF00096">
    <property type="entry name" value="zf-C2H2"/>
    <property type="match status" value="1"/>
</dbReference>
<dbReference type="OMA" id="CENCEFT"/>
<dbReference type="HOGENOM" id="CLU_002678_2_1_1"/>
<reference evidence="9" key="1">
    <citation type="submission" date="2012-12" db="EMBL/GenBank/DDBJ databases">
        <authorList>
            <person name="Hellsten U."/>
            <person name="Grimwood J."/>
            <person name="Chapman J.A."/>
            <person name="Shapiro H."/>
            <person name="Aerts A."/>
            <person name="Otillar R.P."/>
            <person name="Terry A.Y."/>
            <person name="Boore J.L."/>
            <person name="Simakov O."/>
            <person name="Marletaz F."/>
            <person name="Cho S.-J."/>
            <person name="Edsinger-Gonzales E."/>
            <person name="Havlak P."/>
            <person name="Kuo D.-H."/>
            <person name="Larsson T."/>
            <person name="Lv J."/>
            <person name="Arendt D."/>
            <person name="Savage R."/>
            <person name="Osoegawa K."/>
            <person name="de Jong P."/>
            <person name="Lindberg D.R."/>
            <person name="Seaver E.C."/>
            <person name="Weisblat D.A."/>
            <person name="Putnam N.H."/>
            <person name="Grigoriev I.V."/>
            <person name="Rokhsar D.S."/>
        </authorList>
    </citation>
    <scope>NUCLEOTIDE SEQUENCE</scope>
</reference>
<dbReference type="KEGG" id="hro:HELRODRAFT_141216"/>
<dbReference type="PROSITE" id="PS00028">
    <property type="entry name" value="ZINC_FINGER_C2H2_1"/>
    <property type="match status" value="5"/>
</dbReference>
<protein>
    <recommendedName>
        <fullName evidence="6">C2H2-type domain-containing protein</fullName>
    </recommendedName>
</protein>
<dbReference type="GO" id="GO:0008270">
    <property type="term" value="F:zinc ion binding"/>
    <property type="evidence" value="ECO:0007669"/>
    <property type="project" value="UniProtKB-KW"/>
</dbReference>
<evidence type="ECO:0000313" key="9">
    <source>
        <dbReference type="Proteomes" id="UP000015101"/>
    </source>
</evidence>
<feature type="domain" description="C2H2-type" evidence="6">
    <location>
        <begin position="43"/>
        <end position="67"/>
    </location>
</feature>
<dbReference type="EMBL" id="KB097070">
    <property type="protein sequence ID" value="ESN99751.1"/>
    <property type="molecule type" value="Genomic_DNA"/>
</dbReference>
<feature type="domain" description="C2H2-type" evidence="6">
    <location>
        <begin position="71"/>
        <end position="98"/>
    </location>
</feature>
<evidence type="ECO:0000256" key="1">
    <source>
        <dbReference type="ARBA" id="ARBA00022723"/>
    </source>
</evidence>
<gene>
    <name evidence="8" type="primary">20196581</name>
    <name evidence="7" type="ORF">HELRODRAFT_141216</name>
</gene>
<dbReference type="PROSITE" id="PS50157">
    <property type="entry name" value="ZINC_FINGER_C2H2_2"/>
    <property type="match status" value="4"/>
</dbReference>
<dbReference type="InterPro" id="IPR036236">
    <property type="entry name" value="Znf_C2H2_sf"/>
</dbReference>
<dbReference type="AlphaFoldDB" id="T1EJ31"/>
<dbReference type="Gene3D" id="3.30.160.60">
    <property type="entry name" value="Classic Zinc Finger"/>
    <property type="match status" value="4"/>
</dbReference>
<dbReference type="eggNOG" id="KOG1721">
    <property type="taxonomic scope" value="Eukaryota"/>
</dbReference>
<dbReference type="PANTHER" id="PTHR24379:SF121">
    <property type="entry name" value="C2H2-TYPE DOMAIN-CONTAINING PROTEIN"/>
    <property type="match status" value="1"/>
</dbReference>
<reference evidence="7 9" key="2">
    <citation type="journal article" date="2013" name="Nature">
        <title>Insights into bilaterian evolution from three spiralian genomes.</title>
        <authorList>
            <person name="Simakov O."/>
            <person name="Marletaz F."/>
            <person name="Cho S.J."/>
            <person name="Edsinger-Gonzales E."/>
            <person name="Havlak P."/>
            <person name="Hellsten U."/>
            <person name="Kuo D.H."/>
            <person name="Larsson T."/>
            <person name="Lv J."/>
            <person name="Arendt D."/>
            <person name="Savage R."/>
            <person name="Osoegawa K."/>
            <person name="de Jong P."/>
            <person name="Grimwood J."/>
            <person name="Chapman J.A."/>
            <person name="Shapiro H."/>
            <person name="Aerts A."/>
            <person name="Otillar R.P."/>
            <person name="Terry A.Y."/>
            <person name="Boore J.L."/>
            <person name="Grigoriev I.V."/>
            <person name="Lindberg D.R."/>
            <person name="Seaver E.C."/>
            <person name="Weisblat D.A."/>
            <person name="Putnam N.H."/>
            <person name="Rokhsar D.S."/>
        </authorList>
    </citation>
    <scope>NUCLEOTIDE SEQUENCE</scope>
</reference>
<dbReference type="STRING" id="6412.T1EJ31"/>
<keyword evidence="1" id="KW-0479">Metal-binding</keyword>
<dbReference type="InterPro" id="IPR013087">
    <property type="entry name" value="Znf_C2H2_type"/>
</dbReference>
<name>T1EJ31_HELRO</name>
<dbReference type="GeneID" id="20196581"/>
<keyword evidence="3 5" id="KW-0863">Zinc-finger</keyword>
<evidence type="ECO:0000256" key="4">
    <source>
        <dbReference type="ARBA" id="ARBA00022833"/>
    </source>
</evidence>
<evidence type="ECO:0000259" key="6">
    <source>
        <dbReference type="PROSITE" id="PS50157"/>
    </source>
</evidence>
<sequence length="239" mass="28987">SLKFHMRYHGADAPFKCEHCSRMFLKHLRLKHNYYISNHKNRFKCVTCSFSFNTETQLKVHMSKFKHFKVYKCSICYKTFIGMSIFLNHRRLHFQPKYKCKYCPFGVFNLKILKRHELTHKVKNGLKCKYCPYHCKESKTLMIHMNLHMNERAKFKCHLCTYGSQCVGWLNIHMKVHTEEYINKHYTNWRCDRCPFVCTSYEILRRHISMHIYKRTYACLHCTYTASSMAYLVQHGRLH</sequence>
<dbReference type="SMART" id="SM00355">
    <property type="entry name" value="ZnF_C2H2"/>
    <property type="match status" value="8"/>
</dbReference>
<dbReference type="CTD" id="20196581"/>
<keyword evidence="4" id="KW-0862">Zinc</keyword>
<accession>T1EJ31</accession>
<feature type="domain" description="C2H2-type" evidence="6">
    <location>
        <begin position="217"/>
        <end position="239"/>
    </location>
</feature>
<evidence type="ECO:0000313" key="8">
    <source>
        <dbReference type="EnsemblMetazoa" id="HelroP141216"/>
    </source>
</evidence>
<feature type="domain" description="C2H2-type" evidence="6">
    <location>
        <begin position="126"/>
        <end position="153"/>
    </location>
</feature>
<organism evidence="8 9">
    <name type="scientific">Helobdella robusta</name>
    <name type="common">Californian leech</name>
    <dbReference type="NCBI Taxonomy" id="6412"/>
    <lineage>
        <taxon>Eukaryota</taxon>
        <taxon>Metazoa</taxon>
        <taxon>Spiralia</taxon>
        <taxon>Lophotrochozoa</taxon>
        <taxon>Annelida</taxon>
        <taxon>Clitellata</taxon>
        <taxon>Hirudinea</taxon>
        <taxon>Rhynchobdellida</taxon>
        <taxon>Glossiphoniidae</taxon>
        <taxon>Helobdella</taxon>
    </lineage>
</organism>
<evidence type="ECO:0000256" key="2">
    <source>
        <dbReference type="ARBA" id="ARBA00022737"/>
    </source>
</evidence>
<evidence type="ECO:0000256" key="3">
    <source>
        <dbReference type="ARBA" id="ARBA00022771"/>
    </source>
</evidence>
<dbReference type="InParanoid" id="T1EJ31"/>
<evidence type="ECO:0000256" key="5">
    <source>
        <dbReference type="PROSITE-ProRule" id="PRU00042"/>
    </source>
</evidence>
<dbReference type="Proteomes" id="UP000015101">
    <property type="component" value="Unassembled WGS sequence"/>
</dbReference>
<keyword evidence="2" id="KW-0677">Repeat</keyword>
<dbReference type="SUPFAM" id="SSF57667">
    <property type="entry name" value="beta-beta-alpha zinc fingers"/>
    <property type="match status" value="4"/>
</dbReference>
<dbReference type="PANTHER" id="PTHR24379">
    <property type="entry name" value="KRAB AND ZINC FINGER DOMAIN-CONTAINING"/>
    <property type="match status" value="1"/>
</dbReference>
<keyword evidence="9" id="KW-1185">Reference proteome</keyword>
<reference evidence="8" key="3">
    <citation type="submission" date="2015-06" db="UniProtKB">
        <authorList>
            <consortium name="EnsemblMetazoa"/>
        </authorList>
    </citation>
    <scope>IDENTIFICATION</scope>
</reference>
<dbReference type="RefSeq" id="XP_009022111.1">
    <property type="nucleotide sequence ID" value="XM_009023863.1"/>
</dbReference>